<gene>
    <name evidence="7" type="primary">rplQ</name>
    <name evidence="7" type="ORF">BABL1_gene_533</name>
</gene>
<dbReference type="GO" id="GO:0003735">
    <property type="term" value="F:structural constituent of ribosome"/>
    <property type="evidence" value="ECO:0007669"/>
    <property type="project" value="InterPro"/>
</dbReference>
<keyword evidence="8" id="KW-1185">Reference proteome</keyword>
<dbReference type="RefSeq" id="WP_023791682.1">
    <property type="nucleotide sequence ID" value="NC_023003.1"/>
</dbReference>
<dbReference type="AlphaFoldDB" id="V6DG04"/>
<sequence length="119" mass="13699">MKHQSGRKKLNLPSPHRKAMIRNQVISLITYGHLVTTKARVKEVRRVAEKLVTLARKGKHFNNIRCAKAILPYKEEAIVRLFDEIAPRYVNRPGGYTRIIPLGKRVSDTATIARLEWVM</sequence>
<organism evidence="7 8">
    <name type="scientific">Candidatus Babela massiliensis</name>
    <dbReference type="NCBI Taxonomy" id="673862"/>
    <lineage>
        <taxon>Bacteria</taxon>
        <taxon>Candidatus Babelota</taxon>
        <taxon>Candidatus Babeliae</taxon>
        <taxon>Candidatus Babeliales</taxon>
        <taxon>Candidatus Babeliaceae</taxon>
        <taxon>Candidatus Babela</taxon>
    </lineage>
</organism>
<dbReference type="InterPro" id="IPR047859">
    <property type="entry name" value="Ribosomal_bL17_CS"/>
</dbReference>
<evidence type="ECO:0000256" key="5">
    <source>
        <dbReference type="RuleBase" id="RU000660"/>
    </source>
</evidence>
<evidence type="ECO:0000313" key="7">
    <source>
        <dbReference type="EMBL" id="CDK30485.1"/>
    </source>
</evidence>
<dbReference type="Pfam" id="PF01196">
    <property type="entry name" value="Ribosomal_L17"/>
    <property type="match status" value="1"/>
</dbReference>
<accession>V6DG04</accession>
<dbReference type="SUPFAM" id="SSF64263">
    <property type="entry name" value="Prokaryotic ribosomal protein L17"/>
    <property type="match status" value="1"/>
</dbReference>
<dbReference type="HOGENOM" id="CLU_074407_2_0_7"/>
<dbReference type="PATRIC" id="fig|673862.3.peg.372"/>
<dbReference type="EMBL" id="HG793133">
    <property type="protein sequence ID" value="CDK30485.1"/>
    <property type="molecule type" value="Genomic_DNA"/>
</dbReference>
<keyword evidence="2 5" id="KW-0689">Ribosomal protein</keyword>
<dbReference type="eggNOG" id="COG0203">
    <property type="taxonomic scope" value="Bacteria"/>
</dbReference>
<proteinExistence type="inferred from homology"/>
<comment type="similarity">
    <text evidence="1 5">Belongs to the bacterial ribosomal protein bL17 family.</text>
</comment>
<dbReference type="KEGG" id="dpb:BABL1_gene_533"/>
<evidence type="ECO:0000256" key="3">
    <source>
        <dbReference type="ARBA" id="ARBA00023274"/>
    </source>
</evidence>
<evidence type="ECO:0000313" key="8">
    <source>
        <dbReference type="Proteomes" id="UP000018769"/>
    </source>
</evidence>
<evidence type="ECO:0000256" key="4">
    <source>
        <dbReference type="ARBA" id="ARBA00035494"/>
    </source>
</evidence>
<dbReference type="GO" id="GO:0022625">
    <property type="term" value="C:cytosolic large ribosomal subunit"/>
    <property type="evidence" value="ECO:0007669"/>
    <property type="project" value="TreeGrafter"/>
</dbReference>
<protein>
    <recommendedName>
        <fullName evidence="4 6">50S ribosomal protein L17</fullName>
    </recommendedName>
</protein>
<dbReference type="PANTHER" id="PTHR14413">
    <property type="entry name" value="RIBOSOMAL PROTEIN L17"/>
    <property type="match status" value="1"/>
</dbReference>
<dbReference type="GO" id="GO:0006412">
    <property type="term" value="P:translation"/>
    <property type="evidence" value="ECO:0007669"/>
    <property type="project" value="InterPro"/>
</dbReference>
<dbReference type="Proteomes" id="UP000018769">
    <property type="component" value="Chromosome I"/>
</dbReference>
<evidence type="ECO:0000256" key="2">
    <source>
        <dbReference type="ARBA" id="ARBA00022980"/>
    </source>
</evidence>
<dbReference type="Gene3D" id="3.90.1030.10">
    <property type="entry name" value="Ribosomal protein L17"/>
    <property type="match status" value="1"/>
</dbReference>
<dbReference type="STRING" id="673862.BABL1_gene_533"/>
<dbReference type="InterPro" id="IPR000456">
    <property type="entry name" value="Ribosomal_bL17"/>
</dbReference>
<dbReference type="NCBIfam" id="TIGR00059">
    <property type="entry name" value="L17"/>
    <property type="match status" value="1"/>
</dbReference>
<name>V6DG04_9BACT</name>
<evidence type="ECO:0000256" key="6">
    <source>
        <dbReference type="RuleBase" id="RU000661"/>
    </source>
</evidence>
<dbReference type="PROSITE" id="PS01167">
    <property type="entry name" value="RIBOSOMAL_L17"/>
    <property type="match status" value="1"/>
</dbReference>
<dbReference type="PANTHER" id="PTHR14413:SF16">
    <property type="entry name" value="LARGE RIBOSOMAL SUBUNIT PROTEIN BL17M"/>
    <property type="match status" value="1"/>
</dbReference>
<reference evidence="7 8" key="1">
    <citation type="journal article" date="2015" name="Biol. Direct">
        <title>Babela massiliensis, a representative of a widespread bacterial phylum with unusual adaptations to parasitism in amoebae.</title>
        <authorList>
            <person name="Pagnier I."/>
            <person name="Yutin N."/>
            <person name="Croce O."/>
            <person name="Makarova K.S."/>
            <person name="Wolf Y.I."/>
            <person name="Benamar S."/>
            <person name="Raoult D."/>
            <person name="Koonin E.V."/>
            <person name="La Scola B."/>
        </authorList>
    </citation>
    <scope>NUCLEOTIDE SEQUENCE [LARGE SCALE GENOMIC DNA]</scope>
    <source>
        <strain evidence="8">BABL1</strain>
    </source>
</reference>
<keyword evidence="3 5" id="KW-0687">Ribonucleoprotein</keyword>
<evidence type="ECO:0000256" key="1">
    <source>
        <dbReference type="ARBA" id="ARBA00008777"/>
    </source>
</evidence>
<dbReference type="InterPro" id="IPR036373">
    <property type="entry name" value="Ribosomal_bL17_sf"/>
</dbReference>
<dbReference type="OrthoDB" id="9809073at2"/>